<evidence type="ECO:0000256" key="1">
    <source>
        <dbReference type="PIRNR" id="PIRNR006615"/>
    </source>
</evidence>
<dbReference type="PIRSF" id="PIRSF006615">
    <property type="entry name" value="Zn_crbxpep_Taq"/>
    <property type="match status" value="1"/>
</dbReference>
<organism evidence="4 6">
    <name type="scientific">Pyrodictium delaneyi</name>
    <dbReference type="NCBI Taxonomy" id="1273541"/>
    <lineage>
        <taxon>Archaea</taxon>
        <taxon>Thermoproteota</taxon>
        <taxon>Thermoprotei</taxon>
        <taxon>Desulfurococcales</taxon>
        <taxon>Pyrodictiaceae</taxon>
        <taxon>Pyrodictium</taxon>
    </lineage>
</organism>
<dbReference type="GO" id="GO:0004181">
    <property type="term" value="F:metallocarboxypeptidase activity"/>
    <property type="evidence" value="ECO:0007669"/>
    <property type="project" value="UniProtKB-UniRule"/>
</dbReference>
<comment type="catalytic activity">
    <reaction evidence="1">
        <text>Release of a C-terminal amino acid with broad specificity, except for -Pro.</text>
        <dbReference type="EC" id="3.4.17.19"/>
    </reaction>
</comment>
<reference evidence="4 6" key="1">
    <citation type="submission" date="2015-10" db="EMBL/GenBank/DDBJ databases">
        <title>Complete genome sequence of hyperthermophilic archaeon Pyrodictium delaneyi Su06.</title>
        <authorList>
            <person name="Jung J.-H."/>
            <person name="Lin J."/>
            <person name="Holden J.F."/>
            <person name="Park C.-S."/>
        </authorList>
    </citation>
    <scope>NUCLEOTIDE SEQUENCE [LARGE SCALE GENOMIC DNA]</scope>
    <source>
        <strain evidence="4 6">Su06</strain>
    </source>
</reference>
<dbReference type="PANTHER" id="PTHR34217:SF1">
    <property type="entry name" value="CARBOXYPEPTIDASE 1"/>
    <property type="match status" value="1"/>
</dbReference>
<dbReference type="Gene3D" id="1.10.1370.30">
    <property type="match status" value="1"/>
</dbReference>
<evidence type="ECO:0000313" key="6">
    <source>
        <dbReference type="Proteomes" id="UP000058613"/>
    </source>
</evidence>
<dbReference type="Proteomes" id="UP000058613">
    <property type="component" value="Chromosome"/>
</dbReference>
<evidence type="ECO:0000256" key="3">
    <source>
        <dbReference type="PIRSR" id="PIRSR006615-2"/>
    </source>
</evidence>
<dbReference type="PATRIC" id="fig|1273541.4.peg.1520"/>
<dbReference type="EMBL" id="NCQP01000003">
    <property type="protein sequence ID" value="OWJ54617.1"/>
    <property type="molecule type" value="Genomic_DNA"/>
</dbReference>
<keyword evidence="2" id="KW-0862">Zinc</keyword>
<keyword evidence="1" id="KW-0645">Protease</keyword>
<feature type="binding site" evidence="2">
    <location>
        <position position="275"/>
    </location>
    <ligand>
        <name>Zn(2+)</name>
        <dbReference type="ChEBI" id="CHEBI:29105"/>
        <note>catalytic</note>
    </ligand>
</feature>
<proteinExistence type="inferred from homology"/>
<reference evidence="5 7" key="2">
    <citation type="submission" date="2017-05" db="EMBL/GenBank/DDBJ databases">
        <title>The draft genome of the hyperthermophilic archaeon 'Pyrodictium delaneyi strain Hulk', an iron and nitrate reducer, reveals the capacity for sulfate reduction.</title>
        <authorList>
            <person name="Demey L.M."/>
            <person name="Miller C."/>
            <person name="Manzella M."/>
            <person name="Reguera G."/>
            <person name="Kashefi K."/>
        </authorList>
    </citation>
    <scope>NUCLEOTIDE SEQUENCE [LARGE SCALE GENOMIC DNA]</scope>
    <source>
        <strain evidence="5 7">Hulk</strain>
    </source>
</reference>
<dbReference type="PROSITE" id="PS52034">
    <property type="entry name" value="PEPTIDASE_M32"/>
    <property type="match status" value="1"/>
</dbReference>
<dbReference type="PANTHER" id="PTHR34217">
    <property type="entry name" value="METAL-DEPENDENT CARBOXYPEPTIDASE"/>
    <property type="match status" value="1"/>
</dbReference>
<keyword evidence="7" id="KW-1185">Reference proteome</keyword>
<dbReference type="AlphaFoldDB" id="A0A0P0N410"/>
<dbReference type="PRINTS" id="PR00998">
    <property type="entry name" value="CRBOXYPTASET"/>
</dbReference>
<keyword evidence="1 4" id="KW-0121">Carboxypeptidase</keyword>
<feature type="binding site" evidence="2">
    <location>
        <position position="305"/>
    </location>
    <ligand>
        <name>Zn(2+)</name>
        <dbReference type="ChEBI" id="CHEBI:29105"/>
        <note>catalytic</note>
    </ligand>
</feature>
<dbReference type="EC" id="3.4.17.19" evidence="1"/>
<dbReference type="OrthoDB" id="7244at2157"/>
<dbReference type="GeneID" id="26099766"/>
<dbReference type="RefSeq" id="WP_055409479.1">
    <property type="nucleotide sequence ID" value="NZ_CP013011.1"/>
</dbReference>
<keyword evidence="1 2" id="KW-0479">Metal-binding</keyword>
<dbReference type="EMBL" id="CP013011">
    <property type="protein sequence ID" value="ALL01468.1"/>
    <property type="molecule type" value="Genomic_DNA"/>
</dbReference>
<dbReference type="SUPFAM" id="SSF55486">
    <property type="entry name" value="Metalloproteases ('zincins'), catalytic domain"/>
    <property type="match status" value="1"/>
</dbReference>
<sequence length="511" mass="59722">MNEVVQVESPFRDETVKKILAKYRLLWALDHAMGLMGWDLETYMPREGISDRSAAAEELEGLRHRLLLDPELEKLLQEAEKKIDGLNIYERGVVRVLSREVRIAKAIPEELTRREARVTSKATVVWREAKKKADFKLFKPYLEEIVEIQRRKAELLGYEDHPYDALLDLYEEGLRVRDLDALFSELVPATRRVLDKILSGGFYPQRHPLEDKEYDVNKARALMKRLLDDLNWPWSRGRLDESAHPFTMDLGIDDVRITVRYEGHDIKRAVYSLVHEYGHALYQLQIDRVLARTPIAGGASMGVHESQSRFWENIVGRGPWFMKLLGRRLKEYIGVDMTPEELYRYVNTVRPDLIRVDADEVTYNLHIYLRYTLEKKLIEGSMTVNELPEAWDTMMEELLGVRPPSPREGVLQDIHWSHGSFGYFPTYTLGNVVAAMIWRKIWSETPELLTGLDLAGLREWLRERIHRWGATFPPKELVERSLGEQPTARALVEYLEWKYLELPGRLHEYLD</sequence>
<name>A0A0P0N410_9CREN</name>
<dbReference type="KEGG" id="pdl:Pyrde_1424"/>
<evidence type="ECO:0000313" key="4">
    <source>
        <dbReference type="EMBL" id="ALL01468.1"/>
    </source>
</evidence>
<evidence type="ECO:0000313" key="5">
    <source>
        <dbReference type="EMBL" id="OWJ54617.1"/>
    </source>
</evidence>
<dbReference type="InterPro" id="IPR001333">
    <property type="entry name" value="Peptidase_M32_Taq"/>
</dbReference>
<comment type="similarity">
    <text evidence="1">Belongs to the peptidase M32 family.</text>
</comment>
<dbReference type="Pfam" id="PF02074">
    <property type="entry name" value="Peptidase_M32"/>
    <property type="match status" value="1"/>
</dbReference>
<comment type="cofactor">
    <cofactor evidence="2">
        <name>Zn(2+)</name>
        <dbReference type="ChEBI" id="CHEBI:29105"/>
    </cofactor>
    <text evidence="2">Binds 1 zinc ion per subunit.</text>
</comment>
<comment type="function">
    <text evidence="1">Broad specificity carboxypetidase that releases amino acids sequentially from the C-terminus, including neutral, aromatic, polar and basic residues.</text>
</comment>
<dbReference type="STRING" id="1273541.Pyrde_1424"/>
<evidence type="ECO:0000256" key="2">
    <source>
        <dbReference type="PIRSR" id="PIRSR006615-1"/>
    </source>
</evidence>
<feature type="active site" description="Proton donor/acceptor" evidence="3">
    <location>
        <position position="276"/>
    </location>
</feature>
<dbReference type="CDD" id="cd06460">
    <property type="entry name" value="M32_Taq"/>
    <property type="match status" value="1"/>
</dbReference>
<dbReference type="GO" id="GO:0046872">
    <property type="term" value="F:metal ion binding"/>
    <property type="evidence" value="ECO:0007669"/>
    <property type="project" value="UniProtKB-KW"/>
</dbReference>
<evidence type="ECO:0000313" key="7">
    <source>
        <dbReference type="Proteomes" id="UP000196694"/>
    </source>
</evidence>
<feature type="binding site" evidence="2">
    <location>
        <position position="279"/>
    </location>
    <ligand>
        <name>Zn(2+)</name>
        <dbReference type="ChEBI" id="CHEBI:29105"/>
        <note>catalytic</note>
    </ligand>
</feature>
<keyword evidence="1" id="KW-0378">Hydrolase</keyword>
<accession>A0A0P0N410</accession>
<dbReference type="Proteomes" id="UP000196694">
    <property type="component" value="Unassembled WGS sequence"/>
</dbReference>
<protein>
    <recommendedName>
        <fullName evidence="1">Metal-dependent carboxypeptidase</fullName>
        <ecNumber evidence="1">3.4.17.19</ecNumber>
    </recommendedName>
</protein>
<dbReference type="GO" id="GO:0006508">
    <property type="term" value="P:proteolysis"/>
    <property type="evidence" value="ECO:0007669"/>
    <property type="project" value="UniProtKB-UniRule"/>
</dbReference>
<gene>
    <name evidence="5" type="ORF">Pdsh_06240</name>
    <name evidence="4" type="ORF">Pyrde_1424</name>
</gene>
<keyword evidence="1" id="KW-0482">Metalloprotease</keyword>